<dbReference type="RefSeq" id="WP_184806974.1">
    <property type="nucleotide sequence ID" value="NZ_JACIIZ010000017.1"/>
</dbReference>
<protein>
    <submittedName>
        <fullName evidence="3">Putative membrane protein YccC</fullName>
    </submittedName>
</protein>
<reference evidence="3 4" key="1">
    <citation type="submission" date="2020-08" db="EMBL/GenBank/DDBJ databases">
        <title>Genomic Encyclopedia of Type Strains, Phase IV (KMG-IV): sequencing the most valuable type-strain genomes for metagenomic binning, comparative biology and taxonomic classification.</title>
        <authorList>
            <person name="Goeker M."/>
        </authorList>
    </citation>
    <scope>NUCLEOTIDE SEQUENCE [LARGE SCALE GENOMIC DNA]</scope>
    <source>
        <strain evidence="3 4">DSM 22198</strain>
    </source>
</reference>
<feature type="region of interest" description="Disordered" evidence="1">
    <location>
        <begin position="1"/>
        <end position="20"/>
    </location>
</feature>
<keyword evidence="4" id="KW-1185">Reference proteome</keyword>
<keyword evidence="2" id="KW-0472">Membrane</keyword>
<accession>A0A7X0B352</accession>
<proteinExistence type="predicted"/>
<comment type="caution">
    <text evidence="3">The sequence shown here is derived from an EMBL/GenBank/DDBJ whole genome shotgun (WGS) entry which is preliminary data.</text>
</comment>
<dbReference type="EMBL" id="JACIIZ010000017">
    <property type="protein sequence ID" value="MBB6254507.1"/>
    <property type="molecule type" value="Genomic_DNA"/>
</dbReference>
<feature type="transmembrane region" description="Helical" evidence="2">
    <location>
        <begin position="61"/>
        <end position="84"/>
    </location>
</feature>
<name>A0A7X0B352_9PROT</name>
<keyword evidence="2" id="KW-1133">Transmembrane helix</keyword>
<gene>
    <name evidence="3" type="ORF">FHS74_005096</name>
</gene>
<feature type="transmembrane region" description="Helical" evidence="2">
    <location>
        <begin position="30"/>
        <end position="55"/>
    </location>
</feature>
<keyword evidence="2" id="KW-0812">Transmembrane</keyword>
<evidence type="ECO:0000313" key="3">
    <source>
        <dbReference type="EMBL" id="MBB6254507.1"/>
    </source>
</evidence>
<evidence type="ECO:0000313" key="4">
    <source>
        <dbReference type="Proteomes" id="UP000539175"/>
    </source>
</evidence>
<dbReference type="AlphaFoldDB" id="A0A7X0B352"/>
<evidence type="ECO:0000256" key="1">
    <source>
        <dbReference type="SAM" id="MobiDB-lite"/>
    </source>
</evidence>
<evidence type="ECO:0000256" key="2">
    <source>
        <dbReference type="SAM" id="Phobius"/>
    </source>
</evidence>
<dbReference type="Proteomes" id="UP000539175">
    <property type="component" value="Unassembled WGS sequence"/>
</dbReference>
<organism evidence="3 4">
    <name type="scientific">Nitrospirillum iridis</name>
    <dbReference type="NCBI Taxonomy" id="765888"/>
    <lineage>
        <taxon>Bacteria</taxon>
        <taxon>Pseudomonadati</taxon>
        <taxon>Pseudomonadota</taxon>
        <taxon>Alphaproteobacteria</taxon>
        <taxon>Rhodospirillales</taxon>
        <taxon>Azospirillaceae</taxon>
        <taxon>Nitrospirillum</taxon>
    </lineage>
</organism>
<sequence>MTGASDSRGHEDGEGVSVDASDPTVACLSIVSWSMAIAALGAIILLAIVLMLLGVSQYTFLMVWFIGAPFAAALAALVTLFFQLNQQTQGRRR</sequence>